<keyword evidence="10" id="KW-0443">Lipid metabolism</keyword>
<dbReference type="PANTHER" id="PTHR10835:SF0">
    <property type="entry name" value="SQUALENE MONOOXYGENASE"/>
    <property type="match status" value="1"/>
</dbReference>
<keyword evidence="9" id="KW-0492">Microsome</keyword>
<dbReference type="FunFam" id="3.50.50.60:FF:000166">
    <property type="entry name" value="Squalene monooxygenase Erg1"/>
    <property type="match status" value="1"/>
</dbReference>
<dbReference type="GeneID" id="8100359"/>
<feature type="domain" description="FAD/NAD(P)-binding" evidence="17">
    <location>
        <begin position="10"/>
        <end position="73"/>
    </location>
</feature>
<sequence>MSKTSTTAATTATSIPGAKQLPIIAVSNEDEANKTKWAFNESELLIIGAGVAGCALAVAFGKQGRKVTVLERSLKEPDRIVGELLQPGGVQALEQLGLLDCLDGIDAVEVEGYDVIFHGTEVEIPYPADKKTGISPKGRSFHHGRFIMKLREAARNTPNVTIIEATATSLIKSQSEVIGAEVSVDGKSESFIAPLTIVADGYASKFRKDYHTHTPEVKSRFWGIELIDAKLPMPLHGHVFIGDGPPVLMYQIGTHETRALIDIPDNLPSASVEYGGVKNHMKNVVLPSLPKDVQPSFLAAVENGRLRSMPNSFLPSTTNKTRGLIIIGDASNMRHPLTGGGMTVAFNDVVVLRDLLSPEKVPSFKDAPSVTKAMKTFHWERKKTASTINILAQALYSLFAANDPYLKILQRGCFRYFEMGMIEAPCGMLAGLIKQPTVLIRHFFAVAFLSIYMNYAETPVYLWPLAFWQGCAVLWTACKVIMPYVFAELRR</sequence>
<evidence type="ECO:0000256" key="11">
    <source>
        <dbReference type="ARBA" id="ARBA00022989"/>
    </source>
</evidence>
<dbReference type="VEuPathDB" id="FungiDB:TSTA_054200"/>
<dbReference type="PANTHER" id="PTHR10835">
    <property type="entry name" value="SQUALENE MONOOXYGENASE"/>
    <property type="match status" value="1"/>
</dbReference>
<evidence type="ECO:0000256" key="10">
    <source>
        <dbReference type="ARBA" id="ARBA00022955"/>
    </source>
</evidence>
<dbReference type="EMBL" id="EQ962659">
    <property type="protein sequence ID" value="EED12908.1"/>
    <property type="molecule type" value="Genomic_DNA"/>
</dbReference>
<reference evidence="20" key="1">
    <citation type="journal article" date="2015" name="Genome Announc.">
        <title>Genome sequence of the AIDS-associated pathogen Penicillium marneffei (ATCC18224) and its near taxonomic relative Talaromyces stipitatus (ATCC10500).</title>
        <authorList>
            <person name="Nierman W.C."/>
            <person name="Fedorova-Abrams N.D."/>
            <person name="Andrianopoulos A."/>
        </authorList>
    </citation>
    <scope>NUCLEOTIDE SEQUENCE [LARGE SCALE GENOMIC DNA]</scope>
    <source>
        <strain evidence="20">ATCC 10500 / CBS 375.48 / QM 6759 / NRRL 1006</strain>
    </source>
</reference>
<dbReference type="OrthoDB" id="1678617at2759"/>
<keyword evidence="7 16" id="KW-0256">Endoplasmic reticulum</keyword>
<dbReference type="Gene3D" id="3.50.50.60">
    <property type="entry name" value="FAD/NAD(P)-binding domain"/>
    <property type="match status" value="1"/>
</dbReference>
<dbReference type="HOGENOM" id="CLU_026390_0_0_1"/>
<keyword evidence="20" id="KW-1185">Reference proteome</keyword>
<dbReference type="InterPro" id="IPR023753">
    <property type="entry name" value="FAD/NAD-binding_dom"/>
</dbReference>
<evidence type="ECO:0000256" key="8">
    <source>
        <dbReference type="ARBA" id="ARBA00022827"/>
    </source>
</evidence>
<feature type="transmembrane region" description="Helical" evidence="16">
    <location>
        <begin position="438"/>
        <end position="455"/>
    </location>
</feature>
<comment type="cofactor">
    <cofactor evidence="1 16">
        <name>FAD</name>
        <dbReference type="ChEBI" id="CHEBI:57692"/>
    </cofactor>
</comment>
<protein>
    <recommendedName>
        <fullName evidence="16">Squalene monooxygenase</fullName>
        <ecNumber evidence="16">1.14.14.17</ecNumber>
    </recommendedName>
</protein>
<evidence type="ECO:0000256" key="12">
    <source>
        <dbReference type="ARBA" id="ARBA00023002"/>
    </source>
</evidence>
<evidence type="ECO:0000256" key="16">
    <source>
        <dbReference type="RuleBase" id="RU367121"/>
    </source>
</evidence>
<comment type="similarity">
    <text evidence="4 16">Belongs to the squalene monooxygenase family.</text>
</comment>
<feature type="transmembrane region" description="Helical" evidence="16">
    <location>
        <begin position="467"/>
        <end position="487"/>
    </location>
</feature>
<keyword evidence="19" id="KW-0503">Monooxygenase</keyword>
<evidence type="ECO:0000259" key="18">
    <source>
        <dbReference type="Pfam" id="PF08491"/>
    </source>
</evidence>
<dbReference type="FunCoup" id="B8MQ18">
    <property type="interactions" value="185"/>
</dbReference>
<comment type="catalytic activity">
    <reaction evidence="16">
        <text>squalene + reduced [NADPH--hemoprotein reductase] + O2 = (S)-2,3-epoxysqualene + oxidized [NADPH--hemoprotein reductase] + H2O + H(+)</text>
        <dbReference type="Rhea" id="RHEA:25282"/>
        <dbReference type="Rhea" id="RHEA-COMP:11964"/>
        <dbReference type="Rhea" id="RHEA-COMP:11965"/>
        <dbReference type="ChEBI" id="CHEBI:15377"/>
        <dbReference type="ChEBI" id="CHEBI:15378"/>
        <dbReference type="ChEBI" id="CHEBI:15379"/>
        <dbReference type="ChEBI" id="CHEBI:15440"/>
        <dbReference type="ChEBI" id="CHEBI:15441"/>
        <dbReference type="ChEBI" id="CHEBI:57618"/>
        <dbReference type="ChEBI" id="CHEBI:58210"/>
        <dbReference type="EC" id="1.14.14.17"/>
    </reaction>
</comment>
<dbReference type="InParanoid" id="B8MQ18"/>
<feature type="transmembrane region" description="Helical" evidence="16">
    <location>
        <begin position="44"/>
        <end position="61"/>
    </location>
</feature>
<evidence type="ECO:0000313" key="20">
    <source>
        <dbReference type="Proteomes" id="UP000001745"/>
    </source>
</evidence>
<dbReference type="AlphaFoldDB" id="B8MQ18"/>
<proteinExistence type="inferred from homology"/>
<dbReference type="EC" id="1.14.14.17" evidence="16"/>
<keyword evidence="10" id="KW-0444">Lipid biosynthesis</keyword>
<evidence type="ECO:0000256" key="13">
    <source>
        <dbReference type="ARBA" id="ARBA00023136"/>
    </source>
</evidence>
<gene>
    <name evidence="19" type="ORF">TSTA_054200</name>
</gene>
<evidence type="ECO:0000256" key="3">
    <source>
        <dbReference type="ARBA" id="ARBA00004477"/>
    </source>
</evidence>
<evidence type="ECO:0000256" key="14">
    <source>
        <dbReference type="ARBA" id="ARBA00023221"/>
    </source>
</evidence>
<evidence type="ECO:0000256" key="6">
    <source>
        <dbReference type="ARBA" id="ARBA00022692"/>
    </source>
</evidence>
<evidence type="ECO:0000313" key="19">
    <source>
        <dbReference type="EMBL" id="EED12908.1"/>
    </source>
</evidence>
<dbReference type="GO" id="GO:0006696">
    <property type="term" value="P:ergosterol biosynthetic process"/>
    <property type="evidence" value="ECO:0007669"/>
    <property type="project" value="TreeGrafter"/>
</dbReference>
<comment type="function">
    <text evidence="16">Catalyzes the stereospecific oxidation of squalene to (S)-2,3-epoxysqualene, and is considered to be a rate-limiting enzyme in steroid biosynthesis.</text>
</comment>
<keyword evidence="10" id="KW-0752">Steroid biosynthesis</keyword>
<keyword evidence="6 16" id="KW-0812">Transmembrane</keyword>
<dbReference type="GO" id="GO:0050660">
    <property type="term" value="F:flavin adenine dinucleotide binding"/>
    <property type="evidence" value="ECO:0007669"/>
    <property type="project" value="UniProtKB-UniRule"/>
</dbReference>
<evidence type="ECO:0000259" key="17">
    <source>
        <dbReference type="Pfam" id="PF07992"/>
    </source>
</evidence>
<dbReference type="GO" id="GO:0005789">
    <property type="term" value="C:endoplasmic reticulum membrane"/>
    <property type="evidence" value="ECO:0007669"/>
    <property type="project" value="UniProtKB-SubCell"/>
</dbReference>
<keyword evidence="12 16" id="KW-0560">Oxidoreductase</keyword>
<evidence type="ECO:0000256" key="1">
    <source>
        <dbReference type="ARBA" id="ARBA00001974"/>
    </source>
</evidence>
<evidence type="ECO:0000256" key="4">
    <source>
        <dbReference type="ARBA" id="ARBA00008802"/>
    </source>
</evidence>
<dbReference type="Proteomes" id="UP000001745">
    <property type="component" value="Unassembled WGS sequence"/>
</dbReference>
<organism evidence="19 20">
    <name type="scientific">Talaromyces stipitatus (strain ATCC 10500 / CBS 375.48 / QM 6759 / NRRL 1006)</name>
    <name type="common">Penicillium stipitatum</name>
    <dbReference type="NCBI Taxonomy" id="441959"/>
    <lineage>
        <taxon>Eukaryota</taxon>
        <taxon>Fungi</taxon>
        <taxon>Dikarya</taxon>
        <taxon>Ascomycota</taxon>
        <taxon>Pezizomycotina</taxon>
        <taxon>Eurotiomycetes</taxon>
        <taxon>Eurotiomycetidae</taxon>
        <taxon>Eurotiales</taxon>
        <taxon>Trichocomaceae</taxon>
        <taxon>Talaromyces</taxon>
        <taxon>Talaromyces sect. Talaromyces</taxon>
    </lineage>
</organism>
<name>B8MQ18_TALSN</name>
<evidence type="ECO:0000256" key="15">
    <source>
        <dbReference type="ARBA" id="ARBA00029435"/>
    </source>
</evidence>
<dbReference type="OMA" id="AKRTFYW"/>
<evidence type="ECO:0000256" key="7">
    <source>
        <dbReference type="ARBA" id="ARBA00022824"/>
    </source>
</evidence>
<comment type="pathway">
    <text evidence="15">Steroid metabolism; ergosterol biosynthesis.</text>
</comment>
<keyword evidence="8 16" id="KW-0274">FAD</keyword>
<dbReference type="RefSeq" id="XP_002487019.1">
    <property type="nucleotide sequence ID" value="XM_002486974.1"/>
</dbReference>
<dbReference type="PRINTS" id="PR00420">
    <property type="entry name" value="RNGMNOXGNASE"/>
</dbReference>
<dbReference type="PhylomeDB" id="B8MQ18"/>
<evidence type="ECO:0000256" key="2">
    <source>
        <dbReference type="ARBA" id="ARBA00004154"/>
    </source>
</evidence>
<comment type="subcellular location">
    <subcellularLocation>
        <location evidence="3 16">Endoplasmic reticulum membrane</location>
        <topology evidence="3 16">Multi-pass membrane protein</topology>
    </subcellularLocation>
    <subcellularLocation>
        <location evidence="2">Microsome membrane</location>
        <topology evidence="2">Multi-pass membrane protein</topology>
    </subcellularLocation>
</comment>
<dbReference type="eggNOG" id="KOG1298">
    <property type="taxonomic scope" value="Eukaryota"/>
</dbReference>
<evidence type="ECO:0000256" key="9">
    <source>
        <dbReference type="ARBA" id="ARBA00022848"/>
    </source>
</evidence>
<dbReference type="GO" id="GO:0004506">
    <property type="term" value="F:squalene monooxygenase activity"/>
    <property type="evidence" value="ECO:0007669"/>
    <property type="project" value="UniProtKB-UniRule"/>
</dbReference>
<dbReference type="SUPFAM" id="SSF51905">
    <property type="entry name" value="FAD/NAD(P)-binding domain"/>
    <property type="match status" value="1"/>
</dbReference>
<feature type="domain" description="Squalene epoxidase" evidence="18">
    <location>
        <begin position="193"/>
        <end position="468"/>
    </location>
</feature>
<keyword evidence="13 16" id="KW-0472">Membrane</keyword>
<dbReference type="UniPathway" id="UPA00767">
    <property type="reaction ID" value="UER00752"/>
</dbReference>
<keyword evidence="5 16" id="KW-0285">Flavoprotein</keyword>
<evidence type="ECO:0000256" key="5">
    <source>
        <dbReference type="ARBA" id="ARBA00022630"/>
    </source>
</evidence>
<dbReference type="Pfam" id="PF08491">
    <property type="entry name" value="SE"/>
    <property type="match status" value="1"/>
</dbReference>
<keyword evidence="11 16" id="KW-1133">Transmembrane helix</keyword>
<keyword evidence="14" id="KW-0753">Steroid metabolism</keyword>
<accession>B8MQ18</accession>
<dbReference type="InterPro" id="IPR040125">
    <property type="entry name" value="Squalene_monox"/>
</dbReference>
<dbReference type="Pfam" id="PF07992">
    <property type="entry name" value="Pyr_redox_2"/>
    <property type="match status" value="1"/>
</dbReference>
<dbReference type="InterPro" id="IPR036188">
    <property type="entry name" value="FAD/NAD-bd_sf"/>
</dbReference>
<dbReference type="InterPro" id="IPR013698">
    <property type="entry name" value="Squalene_epoxidase"/>
</dbReference>
<dbReference type="STRING" id="441959.B8MQ18"/>